<keyword evidence="5" id="KW-1185">Reference proteome</keyword>
<evidence type="ECO:0000259" key="3">
    <source>
        <dbReference type="Pfam" id="PF02517"/>
    </source>
</evidence>
<dbReference type="PANTHER" id="PTHR36435:SF1">
    <property type="entry name" value="CAAX AMINO TERMINAL PROTEASE FAMILY PROTEIN"/>
    <property type="match status" value="1"/>
</dbReference>
<dbReference type="GO" id="GO:0008237">
    <property type="term" value="F:metallopeptidase activity"/>
    <property type="evidence" value="ECO:0007669"/>
    <property type="project" value="UniProtKB-KW"/>
</dbReference>
<feature type="transmembrane region" description="Helical" evidence="2">
    <location>
        <begin position="266"/>
        <end position="284"/>
    </location>
</feature>
<accession>A0ABP4WBS1</accession>
<comment type="caution">
    <text evidence="4">The sequence shown here is derived from an EMBL/GenBank/DDBJ whole genome shotgun (WGS) entry which is preliminary data.</text>
</comment>
<feature type="transmembrane region" description="Helical" evidence="2">
    <location>
        <begin position="235"/>
        <end position="260"/>
    </location>
</feature>
<feature type="compositionally biased region" description="Low complexity" evidence="1">
    <location>
        <begin position="24"/>
        <end position="40"/>
    </location>
</feature>
<evidence type="ECO:0000256" key="1">
    <source>
        <dbReference type="SAM" id="MobiDB-lite"/>
    </source>
</evidence>
<feature type="transmembrane region" description="Helical" evidence="2">
    <location>
        <begin position="121"/>
        <end position="145"/>
    </location>
</feature>
<feature type="domain" description="CAAX prenyl protease 2/Lysostaphin resistance protein A-like" evidence="3">
    <location>
        <begin position="203"/>
        <end position="299"/>
    </location>
</feature>
<dbReference type="InterPro" id="IPR052710">
    <property type="entry name" value="CAAX_protease"/>
</dbReference>
<evidence type="ECO:0000313" key="5">
    <source>
        <dbReference type="Proteomes" id="UP001501204"/>
    </source>
</evidence>
<dbReference type="Pfam" id="PF02517">
    <property type="entry name" value="Rce1-like"/>
    <property type="match status" value="1"/>
</dbReference>
<dbReference type="EMBL" id="BAAAOA010000008">
    <property type="protein sequence ID" value="GAA1750019.1"/>
    <property type="molecule type" value="Genomic_DNA"/>
</dbReference>
<gene>
    <name evidence="4" type="ORF">GCM10009767_06140</name>
</gene>
<keyword evidence="2" id="KW-0812">Transmembrane</keyword>
<dbReference type="Proteomes" id="UP001501204">
    <property type="component" value="Unassembled WGS sequence"/>
</dbReference>
<dbReference type="PANTHER" id="PTHR36435">
    <property type="entry name" value="SLR1288 PROTEIN"/>
    <property type="match status" value="1"/>
</dbReference>
<feature type="transmembrane region" description="Helical" evidence="2">
    <location>
        <begin position="80"/>
        <end position="101"/>
    </location>
</feature>
<name>A0ABP4WBS1_9MICC</name>
<organism evidence="4 5">
    <name type="scientific">Kocuria aegyptia</name>
    <dbReference type="NCBI Taxonomy" id="330943"/>
    <lineage>
        <taxon>Bacteria</taxon>
        <taxon>Bacillati</taxon>
        <taxon>Actinomycetota</taxon>
        <taxon>Actinomycetes</taxon>
        <taxon>Micrococcales</taxon>
        <taxon>Micrococcaceae</taxon>
        <taxon>Kocuria</taxon>
    </lineage>
</organism>
<feature type="transmembrane region" description="Helical" evidence="2">
    <location>
        <begin position="322"/>
        <end position="342"/>
    </location>
</feature>
<protein>
    <submittedName>
        <fullName evidence="4">CPBP family intramembrane metalloprotease</fullName>
    </submittedName>
</protein>
<evidence type="ECO:0000256" key="2">
    <source>
        <dbReference type="SAM" id="Phobius"/>
    </source>
</evidence>
<evidence type="ECO:0000313" key="4">
    <source>
        <dbReference type="EMBL" id="GAA1750019.1"/>
    </source>
</evidence>
<feature type="transmembrane region" description="Helical" evidence="2">
    <location>
        <begin position="202"/>
        <end position="223"/>
    </location>
</feature>
<keyword evidence="2" id="KW-0472">Membrane</keyword>
<keyword evidence="4" id="KW-0482">Metalloprotease</keyword>
<reference evidence="5" key="1">
    <citation type="journal article" date="2019" name="Int. J. Syst. Evol. Microbiol.">
        <title>The Global Catalogue of Microorganisms (GCM) 10K type strain sequencing project: providing services to taxonomists for standard genome sequencing and annotation.</title>
        <authorList>
            <consortium name="The Broad Institute Genomics Platform"/>
            <consortium name="The Broad Institute Genome Sequencing Center for Infectious Disease"/>
            <person name="Wu L."/>
            <person name="Ma J."/>
        </authorList>
    </citation>
    <scope>NUCLEOTIDE SEQUENCE [LARGE SCALE GENOMIC DNA]</scope>
    <source>
        <strain evidence="5">JCM 14735</strain>
    </source>
</reference>
<keyword evidence="4" id="KW-0378">Hydrolase</keyword>
<feature type="region of interest" description="Disordered" evidence="1">
    <location>
        <begin position="1"/>
        <end position="57"/>
    </location>
</feature>
<feature type="transmembrane region" description="Helical" evidence="2">
    <location>
        <begin position="166"/>
        <end position="190"/>
    </location>
</feature>
<sequence>MDMTSHPPRRPAPWQSPGPAANLPPGVGRPAPPAGRAGAPAPYPGPPRGGALLAGGPPTTAPLTHAEFYRTPRNRWWKGLLSILAIGAALAVFSIALSLGATLVDLLLGNSTAEELAGGRIALTPALLLATNLSLIAAAAVGAVLHRYLHRQPIGTLHSVAGRFRWNWLGRASVVVVPLFVAYAAVIALLETSGPTVLDATTWAFLAIVLLTTPLQAASEEYLFRGVIQRAAGSWVSGAVPSFVLGTLVSAVLFSLAHFATDGWLIAYYLVFGIAMSLLTQFTGGLEAASLVHAANNVLLFLVSTFSGQMNEAVDRSAGAGGPFMLGPMVVIAVITAVLIAIGRWQGLQHRAVPPVGA</sequence>
<keyword evidence="4" id="KW-0645">Protease</keyword>
<feature type="transmembrane region" description="Helical" evidence="2">
    <location>
        <begin position="291"/>
        <end position="310"/>
    </location>
</feature>
<dbReference type="InterPro" id="IPR003675">
    <property type="entry name" value="Rce1/LyrA-like_dom"/>
</dbReference>
<proteinExistence type="predicted"/>
<keyword evidence="2" id="KW-1133">Transmembrane helix</keyword>